<gene>
    <name evidence="1" type="ORF">UFOVP592_13</name>
</gene>
<proteinExistence type="predicted"/>
<reference evidence="1" key="1">
    <citation type="submission" date="2020-04" db="EMBL/GenBank/DDBJ databases">
        <authorList>
            <person name="Chiriac C."/>
            <person name="Salcher M."/>
            <person name="Ghai R."/>
            <person name="Kavagutti S V."/>
        </authorList>
    </citation>
    <scope>NUCLEOTIDE SEQUENCE</scope>
</reference>
<dbReference type="EMBL" id="LR796558">
    <property type="protein sequence ID" value="CAB4151382.1"/>
    <property type="molecule type" value="Genomic_DNA"/>
</dbReference>
<evidence type="ECO:0000313" key="1">
    <source>
        <dbReference type="EMBL" id="CAB4151382.1"/>
    </source>
</evidence>
<protein>
    <submittedName>
        <fullName evidence="1">Uncharacterized protein</fullName>
    </submittedName>
</protein>
<accession>A0A6J5MYA2</accession>
<organism evidence="1">
    <name type="scientific">uncultured Caudovirales phage</name>
    <dbReference type="NCBI Taxonomy" id="2100421"/>
    <lineage>
        <taxon>Viruses</taxon>
        <taxon>Duplodnaviria</taxon>
        <taxon>Heunggongvirae</taxon>
        <taxon>Uroviricota</taxon>
        <taxon>Caudoviricetes</taxon>
        <taxon>Peduoviridae</taxon>
        <taxon>Maltschvirus</taxon>
        <taxon>Maltschvirus maltsch</taxon>
    </lineage>
</organism>
<sequence>MQTITLKGQFYGKDPDLISSVKLGRYAQLDFIYDGKTFHPPKDYSKILDQSFGSDAWEGLEFIVKQHHDGTWYDCGDYGRSDQIIQLDRKA</sequence>
<name>A0A6J5MYA2_9CAUD</name>